<dbReference type="InterPro" id="IPR001487">
    <property type="entry name" value="Bromodomain"/>
</dbReference>
<dbReference type="CDD" id="cd04369">
    <property type="entry name" value="Bromodomain"/>
    <property type="match status" value="1"/>
</dbReference>
<reference evidence="13" key="2">
    <citation type="submission" date="2015-01" db="EMBL/GenBank/DDBJ databases">
        <title>Evolutionary Origins and Diversification of the Mycorrhizal Mutualists.</title>
        <authorList>
            <consortium name="DOE Joint Genome Institute"/>
            <consortium name="Mycorrhizal Genomics Consortium"/>
            <person name="Kohler A."/>
            <person name="Kuo A."/>
            <person name="Nagy L.G."/>
            <person name="Floudas D."/>
            <person name="Copeland A."/>
            <person name="Barry K.W."/>
            <person name="Cichocki N."/>
            <person name="Veneault-Fourrey C."/>
            <person name="LaButti K."/>
            <person name="Lindquist E.A."/>
            <person name="Lipzen A."/>
            <person name="Lundell T."/>
            <person name="Morin E."/>
            <person name="Murat C."/>
            <person name="Riley R."/>
            <person name="Ohm R."/>
            <person name="Sun H."/>
            <person name="Tunlid A."/>
            <person name="Henrissat B."/>
            <person name="Grigoriev I.V."/>
            <person name="Hibbett D.S."/>
            <person name="Martin F."/>
        </authorList>
    </citation>
    <scope>NUCLEOTIDE SEQUENCE [LARGE SCALE GENOMIC DNA]</scope>
    <source>
        <strain evidence="13">Foug A</strain>
    </source>
</reference>
<dbReference type="Pfam" id="PF01426">
    <property type="entry name" value="BAH"/>
    <property type="match status" value="1"/>
</dbReference>
<dbReference type="EMBL" id="KN822275">
    <property type="protein sequence ID" value="KIM51213.1"/>
    <property type="molecule type" value="Genomic_DNA"/>
</dbReference>
<keyword evidence="3" id="KW-0156">Chromatin regulator</keyword>
<feature type="region of interest" description="Disordered" evidence="9">
    <location>
        <begin position="116"/>
        <end position="203"/>
    </location>
</feature>
<dbReference type="GO" id="GO:0006368">
    <property type="term" value="P:transcription elongation by RNA polymerase II"/>
    <property type="evidence" value="ECO:0007669"/>
    <property type="project" value="TreeGrafter"/>
</dbReference>
<dbReference type="SUPFAM" id="SSF47370">
    <property type="entry name" value="Bromodomain"/>
    <property type="match status" value="1"/>
</dbReference>
<dbReference type="STRING" id="1036808.A0A0C2YN99"/>
<keyword evidence="5 8" id="KW-0103">Bromodomain</keyword>
<keyword evidence="4" id="KW-0805">Transcription regulation</keyword>
<sequence>MAITPAQKTAIEDILSILVAATPARGKRQLASMFLDLVDRTDWPEYYEIIPEPRCLNGIRANVEKNRYKDPLNAYTDLSLVFWNALFYNEPGSQIATDAETLKNILVTEWQKRSVLPSPRLSPPPASPQKVHRVPASAPPPAPGPSSTALPPASEPAASTPEMDIDVGGMSPDADLDNDNDNDRGQSEEAGTASMAGDGDGDGEAIIRQLEKSLPRWEGFGDSGWMPEANKDRLLELVVAIKTHKDVVGNRLAVALEAVPEEPTSPILSYQSSLSLKMIEGHARSSNYQSAKEFDLDMARLFEKARRWHEPCTEPYGRVLLLQRLYQALTSSSPPSGPPYTSNSSFASIRAGPGTARPLHSADAEGVPGVTTFRVSNKDRTFVDEVNYKGWSIRLADWLHLCNPDDPSRPIVGHVFRCWISDEPAKKGLPGVTVCWYYRPEQTFHPANTMFMEKEVFKTSHFADHPVEDVIEKIACQFTARHIRGRPRPPYWYPGFPLYVCHSRYNDRERLFVKIKNWSSCIPEEVRKNDEFMPIYMFERLVYPPKVPSPFVGKGSVKGPGGIGEPILRAEGERIEGGGTGRKRPRRNNNSAAAAAAAESSTSMAAGGPTAIAPATPARPSVVPSYYQQQPPKPHAAAAANTSPDTKDRSMLTAAGNLTVPPIVDKLPAETTKYFDRSPDTNELLWFAAPPLNVVRPPAAPKHSMAYLHYLARKRKEMEMSGSGSNGDEGNAADMDVDGRVGVDVAEGGGGHGHGHGPAIAAAGKRQRSAVRPTVSEMMAAALDAVGDQLG</sequence>
<dbReference type="PRINTS" id="PR00503">
    <property type="entry name" value="BROMODOMAIN"/>
</dbReference>
<reference evidence="12 13" key="1">
    <citation type="submission" date="2014-04" db="EMBL/GenBank/DDBJ databases">
        <authorList>
            <consortium name="DOE Joint Genome Institute"/>
            <person name="Kuo A."/>
            <person name="Kohler A."/>
            <person name="Nagy L.G."/>
            <person name="Floudas D."/>
            <person name="Copeland A."/>
            <person name="Barry K.W."/>
            <person name="Cichocki N."/>
            <person name="Veneault-Fourrey C."/>
            <person name="LaButti K."/>
            <person name="Lindquist E.A."/>
            <person name="Lipzen A."/>
            <person name="Lundell T."/>
            <person name="Morin E."/>
            <person name="Murat C."/>
            <person name="Sun H."/>
            <person name="Tunlid A."/>
            <person name="Henrissat B."/>
            <person name="Grigoriev I.V."/>
            <person name="Hibbett D.S."/>
            <person name="Martin F."/>
            <person name="Nordberg H.P."/>
            <person name="Cantor M.N."/>
            <person name="Hua S.X."/>
        </authorList>
    </citation>
    <scope>NUCLEOTIDE SEQUENCE [LARGE SCALE GENOMIC DNA]</scope>
    <source>
        <strain evidence="12 13">Foug A</strain>
    </source>
</reference>
<dbReference type="Gene3D" id="1.20.920.10">
    <property type="entry name" value="Bromodomain-like"/>
    <property type="match status" value="2"/>
</dbReference>
<dbReference type="Gene3D" id="2.30.30.490">
    <property type="match status" value="1"/>
</dbReference>
<dbReference type="InParanoid" id="A0A0C2YN99"/>
<protein>
    <recommendedName>
        <fullName evidence="14">BAH domain-containing protein</fullName>
    </recommendedName>
</protein>
<evidence type="ECO:0000313" key="12">
    <source>
        <dbReference type="EMBL" id="KIM51213.1"/>
    </source>
</evidence>
<dbReference type="HOGENOM" id="CLU_007728_1_0_1"/>
<dbReference type="InterPro" id="IPR037382">
    <property type="entry name" value="Rsc/polybromo"/>
</dbReference>
<gene>
    <name evidence="12" type="ORF">SCLCIDRAFT_1224747</name>
</gene>
<keyword evidence="2" id="KW-0677">Repeat</keyword>
<keyword evidence="7" id="KW-0539">Nucleus</keyword>
<dbReference type="Proteomes" id="UP000053989">
    <property type="component" value="Unassembled WGS sequence"/>
</dbReference>
<dbReference type="CDD" id="cd04717">
    <property type="entry name" value="BAH_polybromo"/>
    <property type="match status" value="1"/>
</dbReference>
<keyword evidence="6" id="KW-0804">Transcription</keyword>
<proteinExistence type="predicted"/>
<evidence type="ECO:0000259" key="11">
    <source>
        <dbReference type="PROSITE" id="PS51038"/>
    </source>
</evidence>
<evidence type="ECO:0000259" key="10">
    <source>
        <dbReference type="PROSITE" id="PS50014"/>
    </source>
</evidence>
<dbReference type="InterPro" id="IPR036427">
    <property type="entry name" value="Bromodomain-like_sf"/>
</dbReference>
<dbReference type="PANTHER" id="PTHR16062:SF21">
    <property type="entry name" value="CHROMATIN STRUCTURE-REMODELING COMPLEX SUBUNIT RSC1-RELATED"/>
    <property type="match status" value="1"/>
</dbReference>
<evidence type="ECO:0000256" key="4">
    <source>
        <dbReference type="ARBA" id="ARBA00023015"/>
    </source>
</evidence>
<dbReference type="GO" id="GO:0016586">
    <property type="term" value="C:RSC-type complex"/>
    <property type="evidence" value="ECO:0007669"/>
    <property type="project" value="InterPro"/>
</dbReference>
<dbReference type="GO" id="GO:0003682">
    <property type="term" value="F:chromatin binding"/>
    <property type="evidence" value="ECO:0007669"/>
    <property type="project" value="InterPro"/>
</dbReference>
<dbReference type="InterPro" id="IPR001025">
    <property type="entry name" value="BAH_dom"/>
</dbReference>
<dbReference type="InterPro" id="IPR043151">
    <property type="entry name" value="BAH_sf"/>
</dbReference>
<dbReference type="SMART" id="SM00297">
    <property type="entry name" value="BROMO"/>
    <property type="match status" value="1"/>
</dbReference>
<evidence type="ECO:0008006" key="14">
    <source>
        <dbReference type="Google" id="ProtNLM"/>
    </source>
</evidence>
<feature type="domain" description="Bromo" evidence="10">
    <location>
        <begin position="26"/>
        <end position="96"/>
    </location>
</feature>
<feature type="region of interest" description="Disordered" evidence="9">
    <location>
        <begin position="558"/>
        <end position="648"/>
    </location>
</feature>
<organism evidence="12 13">
    <name type="scientific">Scleroderma citrinum Foug A</name>
    <dbReference type="NCBI Taxonomy" id="1036808"/>
    <lineage>
        <taxon>Eukaryota</taxon>
        <taxon>Fungi</taxon>
        <taxon>Dikarya</taxon>
        <taxon>Basidiomycota</taxon>
        <taxon>Agaricomycotina</taxon>
        <taxon>Agaricomycetes</taxon>
        <taxon>Agaricomycetidae</taxon>
        <taxon>Boletales</taxon>
        <taxon>Sclerodermatineae</taxon>
        <taxon>Sclerodermataceae</taxon>
        <taxon>Scleroderma</taxon>
    </lineage>
</organism>
<feature type="compositionally biased region" description="Low complexity" evidence="9">
    <location>
        <begin position="145"/>
        <end position="162"/>
    </location>
</feature>
<dbReference type="PROSITE" id="PS51038">
    <property type="entry name" value="BAH"/>
    <property type="match status" value="1"/>
</dbReference>
<dbReference type="PANTHER" id="PTHR16062">
    <property type="entry name" value="SWI/SNF-RELATED"/>
    <property type="match status" value="1"/>
</dbReference>
<feature type="compositionally biased region" description="Low complexity" evidence="9">
    <location>
        <begin position="591"/>
        <end position="618"/>
    </location>
</feature>
<evidence type="ECO:0000256" key="8">
    <source>
        <dbReference type="PROSITE-ProRule" id="PRU00035"/>
    </source>
</evidence>
<evidence type="ECO:0000256" key="7">
    <source>
        <dbReference type="ARBA" id="ARBA00023242"/>
    </source>
</evidence>
<evidence type="ECO:0000256" key="1">
    <source>
        <dbReference type="ARBA" id="ARBA00004123"/>
    </source>
</evidence>
<dbReference type="SMART" id="SM00439">
    <property type="entry name" value="BAH"/>
    <property type="match status" value="1"/>
</dbReference>
<keyword evidence="13" id="KW-1185">Reference proteome</keyword>
<evidence type="ECO:0000256" key="6">
    <source>
        <dbReference type="ARBA" id="ARBA00023163"/>
    </source>
</evidence>
<accession>A0A0C2YN99</accession>
<dbReference type="Pfam" id="PF00439">
    <property type="entry name" value="Bromodomain"/>
    <property type="match status" value="1"/>
</dbReference>
<feature type="domain" description="BAH" evidence="11">
    <location>
        <begin position="391"/>
        <end position="516"/>
    </location>
</feature>
<dbReference type="PROSITE" id="PS50014">
    <property type="entry name" value="BROMODOMAIN_2"/>
    <property type="match status" value="1"/>
</dbReference>
<dbReference type="OrthoDB" id="1742084at2759"/>
<evidence type="ECO:0000256" key="3">
    <source>
        <dbReference type="ARBA" id="ARBA00022853"/>
    </source>
</evidence>
<evidence type="ECO:0000256" key="2">
    <source>
        <dbReference type="ARBA" id="ARBA00022737"/>
    </source>
</evidence>
<evidence type="ECO:0000313" key="13">
    <source>
        <dbReference type="Proteomes" id="UP000053989"/>
    </source>
</evidence>
<name>A0A0C2YN99_9AGAM</name>
<dbReference type="GO" id="GO:0006338">
    <property type="term" value="P:chromatin remodeling"/>
    <property type="evidence" value="ECO:0007669"/>
    <property type="project" value="InterPro"/>
</dbReference>
<evidence type="ECO:0000256" key="9">
    <source>
        <dbReference type="SAM" id="MobiDB-lite"/>
    </source>
</evidence>
<comment type="subcellular location">
    <subcellularLocation>
        <location evidence="1">Nucleus</location>
    </subcellularLocation>
</comment>
<evidence type="ECO:0000256" key="5">
    <source>
        <dbReference type="ARBA" id="ARBA00023117"/>
    </source>
</evidence>
<dbReference type="AlphaFoldDB" id="A0A0C2YN99"/>